<evidence type="ECO:0000313" key="5">
    <source>
        <dbReference type="EMBL" id="EIM72967.1"/>
    </source>
</evidence>
<comment type="function">
    <text evidence="1">DNA polymerase III is a complex, multichain enzyme responsible for most of the replicative synthesis in bacteria. The epsilon subunit contain the editing function and is a proofreading 3'-5' exonuclease.</text>
</comment>
<dbReference type="InterPro" id="IPR005105">
    <property type="entry name" value="GlnD_Uridyltrans_N"/>
</dbReference>
<evidence type="ECO:0000313" key="6">
    <source>
        <dbReference type="Proteomes" id="UP000004622"/>
    </source>
</evidence>
<dbReference type="GO" id="GO:0008773">
    <property type="term" value="F:[protein-PII] uridylyltransferase activity"/>
    <property type="evidence" value="ECO:0007669"/>
    <property type="project" value="InterPro"/>
</dbReference>
<dbReference type="STRING" id="204799.GCA_001696575_03383"/>
<dbReference type="PROSITE" id="PS51371">
    <property type="entry name" value="CBS"/>
    <property type="match status" value="2"/>
</dbReference>
<comment type="subunit">
    <text evidence="2">DNA polymerase III contains a core (composed of alpha, epsilon and theta chains) that associates with a tau subunit. This core dimerizes to form the POLIII' complex. PolIII' associates with the gamma complex (composed of gamma, delta, delta', psi and chi chains) and with the beta chain to form the complete DNA polymerase III complex.</text>
</comment>
<dbReference type="SUPFAM" id="SSF54631">
    <property type="entry name" value="CBS-domain pair"/>
    <property type="match status" value="1"/>
</dbReference>
<protein>
    <submittedName>
        <fullName evidence="5">DNA polymerase III subunit epsilon</fullName>
    </submittedName>
</protein>
<dbReference type="GO" id="GO:0005829">
    <property type="term" value="C:cytosol"/>
    <property type="evidence" value="ECO:0007669"/>
    <property type="project" value="TreeGrafter"/>
</dbReference>
<evidence type="ECO:0000259" key="4">
    <source>
        <dbReference type="PROSITE" id="PS51371"/>
    </source>
</evidence>
<dbReference type="AlphaFoldDB" id="I5BTR5"/>
<dbReference type="SMART" id="SM00116">
    <property type="entry name" value="CBS"/>
    <property type="match status" value="2"/>
</dbReference>
<evidence type="ECO:0000256" key="2">
    <source>
        <dbReference type="ARBA" id="ARBA00026073"/>
    </source>
</evidence>
<dbReference type="InterPro" id="IPR013520">
    <property type="entry name" value="Ribonucl_H"/>
</dbReference>
<dbReference type="Proteomes" id="UP000004622">
    <property type="component" value="Unassembled WGS sequence"/>
</dbReference>
<keyword evidence="3" id="KW-0129">CBS domain</keyword>
<dbReference type="Pfam" id="PF03445">
    <property type="entry name" value="DUF294"/>
    <property type="match status" value="1"/>
</dbReference>
<dbReference type="Pfam" id="PF10335">
    <property type="entry name" value="DUF294_C"/>
    <property type="match status" value="1"/>
</dbReference>
<reference evidence="5 6" key="1">
    <citation type="journal article" date="2012" name="J. Bacteriol.">
        <title>Genome Sequence of Nitratireductor aquibiodomus Strain RA22.</title>
        <authorList>
            <person name="Singh A."/>
            <person name="Jangir P.K."/>
            <person name="Kumari C."/>
            <person name="Sharma R."/>
        </authorList>
    </citation>
    <scope>NUCLEOTIDE SEQUENCE [LARGE SCALE GENOMIC DNA]</scope>
    <source>
        <strain evidence="5 6">RA22</strain>
    </source>
</reference>
<dbReference type="GO" id="GO:0045004">
    <property type="term" value="P:DNA replication proofreading"/>
    <property type="evidence" value="ECO:0007669"/>
    <property type="project" value="TreeGrafter"/>
</dbReference>
<dbReference type="GO" id="GO:0003676">
    <property type="term" value="F:nucleic acid binding"/>
    <property type="evidence" value="ECO:0007669"/>
    <property type="project" value="InterPro"/>
</dbReference>
<dbReference type="PATRIC" id="fig|1189611.3.peg.3534"/>
<dbReference type="SMART" id="SM00479">
    <property type="entry name" value="EXOIII"/>
    <property type="match status" value="1"/>
</dbReference>
<feature type="domain" description="CBS" evidence="4">
    <location>
        <begin position="268"/>
        <end position="329"/>
    </location>
</feature>
<gene>
    <name evidence="5" type="ORF">A33O_17509</name>
</gene>
<accession>I5BTR5</accession>
<dbReference type="InterPro" id="IPR036397">
    <property type="entry name" value="RNaseH_sf"/>
</dbReference>
<dbReference type="InterPro" id="IPR012337">
    <property type="entry name" value="RNaseH-like_sf"/>
</dbReference>
<evidence type="ECO:0000256" key="3">
    <source>
        <dbReference type="PROSITE-ProRule" id="PRU00703"/>
    </source>
</evidence>
<evidence type="ECO:0000256" key="1">
    <source>
        <dbReference type="ARBA" id="ARBA00025483"/>
    </source>
</evidence>
<dbReference type="SUPFAM" id="SSF53098">
    <property type="entry name" value="Ribonuclease H-like"/>
    <property type="match status" value="1"/>
</dbReference>
<dbReference type="Gene3D" id="3.30.420.10">
    <property type="entry name" value="Ribonuclease H-like superfamily/Ribonuclease H"/>
    <property type="match status" value="1"/>
</dbReference>
<dbReference type="PANTHER" id="PTHR30231">
    <property type="entry name" value="DNA POLYMERASE III SUBUNIT EPSILON"/>
    <property type="match status" value="1"/>
</dbReference>
<dbReference type="GO" id="GO:0008408">
    <property type="term" value="F:3'-5' exonuclease activity"/>
    <property type="evidence" value="ECO:0007669"/>
    <property type="project" value="TreeGrafter"/>
</dbReference>
<dbReference type="FunFam" id="3.30.420.10:FF:000045">
    <property type="entry name" value="3'-5' exonuclease DinG"/>
    <property type="match status" value="1"/>
</dbReference>
<dbReference type="Pfam" id="PF00571">
    <property type="entry name" value="CBS"/>
    <property type="match status" value="2"/>
</dbReference>
<dbReference type="InterPro" id="IPR000644">
    <property type="entry name" value="CBS_dom"/>
</dbReference>
<dbReference type="CDD" id="cd06127">
    <property type="entry name" value="DEDDh"/>
    <property type="match status" value="1"/>
</dbReference>
<dbReference type="InterPro" id="IPR046342">
    <property type="entry name" value="CBS_dom_sf"/>
</dbReference>
<dbReference type="CDD" id="cd05401">
    <property type="entry name" value="NT_GlnE_GlnD_like"/>
    <property type="match status" value="1"/>
</dbReference>
<dbReference type="InterPro" id="IPR018821">
    <property type="entry name" value="DUF294_put_nucleoTrafse_sb-bd"/>
</dbReference>
<sequence length="735" mass="78667">MVPNAAFLRETALLLMHSFISSMQGPVVRPVTDATPLIAANAVAFDTETTGLDVREARILQLGGVALVNGCLQPGDAFETLVDPGVPVPPRSTAIHGITGQMLRTAPGFADAWPRFEAYRKGRLLIGYALGFDLAVLEREAHRAGLLWQAPRTLCVRMLAGLVNPHLPDASLEAIAAWLEVDTSGRHTATADARIAGEIFIALAPHLAERGIRTVAEAERASSLRSQALRQQAEAGWSEPFLRRTGAPSHALEAIDPYAFRHRVREAATGEPVVAHEDLAVLEAARLMAKHRISSLLLSADGRSGGSIAEYSIVTERDVLRAVASGGGEALAGRVSAIASKPVIAVQGDAFFYQALGLMSREKVRHLAVSDSEGHLSGVISARDFLKFRAGAAVDLQTRIENATTPADLAGAWSRVAVIASALLDEEIDARIIAEIVSGILCSITANACRMALQEMEADGFGAPPVSFAVMVLGSGGRGESLLAADQDNAVIFAEGAPGGPEDKWFAVFAEKFTDYLHTAAIPLCSGGVMARNPAWRGSVETWRARVDAWIAKARPQDLLNVDIFYDLRAVYGEEALVTALAAHAWEKGAERVEFAKLLGESARNVGSPFTVFGGFRQENGRLDLKLHGLFPIAALARALAIRHHLPHASTRARLEALAELPAMPRSDLLALRDAHRFLIARVLEQQVEDIAAGIPLSNHIAVDRLASGQQKTLKDALRTVAIIPELVRSAMFAN</sequence>
<dbReference type="Pfam" id="PF00929">
    <property type="entry name" value="RNase_T"/>
    <property type="match status" value="1"/>
</dbReference>
<comment type="caution">
    <text evidence="5">The sequence shown here is derived from an EMBL/GenBank/DDBJ whole genome shotgun (WGS) entry which is preliminary data.</text>
</comment>
<feature type="domain" description="CBS" evidence="4">
    <location>
        <begin position="339"/>
        <end position="396"/>
    </location>
</feature>
<dbReference type="PANTHER" id="PTHR30231:SF41">
    <property type="entry name" value="DNA POLYMERASE III SUBUNIT EPSILON"/>
    <property type="match status" value="1"/>
</dbReference>
<name>I5BTR5_9HYPH</name>
<organism evidence="5 6">
    <name type="scientific">Nitratireductor aquibiodomus RA22</name>
    <dbReference type="NCBI Taxonomy" id="1189611"/>
    <lineage>
        <taxon>Bacteria</taxon>
        <taxon>Pseudomonadati</taxon>
        <taxon>Pseudomonadota</taxon>
        <taxon>Alphaproteobacteria</taxon>
        <taxon>Hyphomicrobiales</taxon>
        <taxon>Phyllobacteriaceae</taxon>
        <taxon>Nitratireductor</taxon>
    </lineage>
</organism>
<dbReference type="EMBL" id="AJXZ01000045">
    <property type="protein sequence ID" value="EIM72967.1"/>
    <property type="molecule type" value="Genomic_DNA"/>
</dbReference>
<dbReference type="Gene3D" id="3.10.580.10">
    <property type="entry name" value="CBS-domain"/>
    <property type="match status" value="1"/>
</dbReference>
<proteinExistence type="predicted"/>